<reference evidence="3" key="1">
    <citation type="journal article" date="2013" name="Nat. Commun.">
        <title>Whole-genome sequencing of Oryza brachyantha reveals mechanisms underlying Oryza genome evolution.</title>
        <authorList>
            <person name="Chen J."/>
            <person name="Huang Q."/>
            <person name="Gao D."/>
            <person name="Wang J."/>
            <person name="Lang Y."/>
            <person name="Liu T."/>
            <person name="Li B."/>
            <person name="Bai Z."/>
            <person name="Luis Goicoechea J."/>
            <person name="Liang C."/>
            <person name="Chen C."/>
            <person name="Zhang W."/>
            <person name="Sun S."/>
            <person name="Liao Y."/>
            <person name="Zhang X."/>
            <person name="Yang L."/>
            <person name="Song C."/>
            <person name="Wang M."/>
            <person name="Shi J."/>
            <person name="Liu G."/>
            <person name="Liu J."/>
            <person name="Zhou H."/>
            <person name="Zhou W."/>
            <person name="Yu Q."/>
            <person name="An N."/>
            <person name="Chen Y."/>
            <person name="Cai Q."/>
            <person name="Wang B."/>
            <person name="Liu B."/>
            <person name="Min J."/>
            <person name="Huang Y."/>
            <person name="Wu H."/>
            <person name="Li Z."/>
            <person name="Zhang Y."/>
            <person name="Yin Y."/>
            <person name="Song W."/>
            <person name="Jiang J."/>
            <person name="Jackson S.A."/>
            <person name="Wing R.A."/>
            <person name="Wang J."/>
            <person name="Chen M."/>
        </authorList>
    </citation>
    <scope>NUCLEOTIDE SEQUENCE [LARGE SCALE GENOMIC DNA]</scope>
    <source>
        <strain evidence="3">cv. IRGC 101232</strain>
    </source>
</reference>
<evidence type="ECO:0000256" key="1">
    <source>
        <dbReference type="SAM" id="Phobius"/>
    </source>
</evidence>
<name>J3MQC4_ORYBR</name>
<dbReference type="Pfam" id="PF13968">
    <property type="entry name" value="DUF4220"/>
    <property type="match status" value="1"/>
</dbReference>
<evidence type="ECO:0000313" key="3">
    <source>
        <dbReference type="EnsemblPlants" id="OB08G13030.1"/>
    </source>
</evidence>
<dbReference type="Gramene" id="OB08G13030.1">
    <property type="protein sequence ID" value="OB08G13030.1"/>
    <property type="gene ID" value="OB08G13030"/>
</dbReference>
<dbReference type="HOGENOM" id="CLU_845610_0_0_1"/>
<dbReference type="InterPro" id="IPR025315">
    <property type="entry name" value="DUF4220"/>
</dbReference>
<keyword evidence="1" id="KW-1133">Transmembrane helix</keyword>
<dbReference type="PANTHER" id="PTHR31325">
    <property type="entry name" value="OS01G0798800 PROTEIN-RELATED"/>
    <property type="match status" value="1"/>
</dbReference>
<evidence type="ECO:0000259" key="2">
    <source>
        <dbReference type="Pfam" id="PF13968"/>
    </source>
</evidence>
<accession>J3MQC4</accession>
<keyword evidence="4" id="KW-1185">Reference proteome</keyword>
<feature type="domain" description="DUF4220" evidence="2">
    <location>
        <begin position="49"/>
        <end position="295"/>
    </location>
</feature>
<evidence type="ECO:0000313" key="4">
    <source>
        <dbReference type="Proteomes" id="UP000006038"/>
    </source>
</evidence>
<feature type="transmembrane region" description="Helical" evidence="1">
    <location>
        <begin position="47"/>
        <end position="67"/>
    </location>
</feature>
<proteinExistence type="predicted"/>
<keyword evidence="1" id="KW-0472">Membrane</keyword>
<dbReference type="EnsemblPlants" id="OB08G13030.1">
    <property type="protein sequence ID" value="OB08G13030.1"/>
    <property type="gene ID" value="OB08G13030"/>
</dbReference>
<sequence length="329" mass="37577">MGLSSAVRWWEEWQLRVLVLSSLGVQFFLAVFGAWRKSRIPPWFRVFIWLSYLGSDALAIYALATLFNRQRKHGKGGSQELGPRQRKHGNGGSQELEVVWAPVLLIHLGGQMFITAYNMEDKRRHILTSVSQITVALYVFCKSWSSSTDRRLSVAEILLFIVGIVKCFEKPMALKAASFHSLARSKYHDKRAKDESSEEQLESFIRDARASLIQKPPVQYPHGNLLSMEDMNLTLNELHLPSELFVDSTHPYSVRLENLKFLWSNGWPFSYYVIRDGLSNIFNLLYTRNKFRAKDASVASFLLWANMASNSGTGHPSHWPSAQLPQTVL</sequence>
<dbReference type="eggNOG" id="ENOG502RRPP">
    <property type="taxonomic scope" value="Eukaryota"/>
</dbReference>
<dbReference type="Proteomes" id="UP000006038">
    <property type="component" value="Chromosome 8"/>
</dbReference>
<dbReference type="AlphaFoldDB" id="J3MQC4"/>
<feature type="transmembrane region" description="Helical" evidence="1">
    <location>
        <begin position="13"/>
        <end position="35"/>
    </location>
</feature>
<protein>
    <recommendedName>
        <fullName evidence="2">DUF4220 domain-containing protein</fullName>
    </recommendedName>
</protein>
<keyword evidence="1" id="KW-0812">Transmembrane</keyword>
<reference evidence="3" key="2">
    <citation type="submission" date="2013-04" db="UniProtKB">
        <authorList>
            <consortium name="EnsemblPlants"/>
        </authorList>
    </citation>
    <scope>IDENTIFICATION</scope>
</reference>
<organism evidence="3">
    <name type="scientific">Oryza brachyantha</name>
    <name type="common">malo sina</name>
    <dbReference type="NCBI Taxonomy" id="4533"/>
    <lineage>
        <taxon>Eukaryota</taxon>
        <taxon>Viridiplantae</taxon>
        <taxon>Streptophyta</taxon>
        <taxon>Embryophyta</taxon>
        <taxon>Tracheophyta</taxon>
        <taxon>Spermatophyta</taxon>
        <taxon>Magnoliopsida</taxon>
        <taxon>Liliopsida</taxon>
        <taxon>Poales</taxon>
        <taxon>Poaceae</taxon>
        <taxon>BOP clade</taxon>
        <taxon>Oryzoideae</taxon>
        <taxon>Oryzeae</taxon>
        <taxon>Oryzinae</taxon>
        <taxon>Oryza</taxon>
    </lineage>
</organism>
<dbReference type="STRING" id="4533.J3MQC4"/>